<proteinExistence type="predicted"/>
<evidence type="ECO:0000313" key="2">
    <source>
        <dbReference type="WBParaSite" id="nRc.2.0.1.t25254-RA"/>
    </source>
</evidence>
<dbReference type="AlphaFoldDB" id="A0A915JG67"/>
<organism evidence="1 2">
    <name type="scientific">Romanomermis culicivorax</name>
    <name type="common">Nematode worm</name>
    <dbReference type="NCBI Taxonomy" id="13658"/>
    <lineage>
        <taxon>Eukaryota</taxon>
        <taxon>Metazoa</taxon>
        <taxon>Ecdysozoa</taxon>
        <taxon>Nematoda</taxon>
        <taxon>Enoplea</taxon>
        <taxon>Dorylaimia</taxon>
        <taxon>Mermithida</taxon>
        <taxon>Mermithoidea</taxon>
        <taxon>Mermithidae</taxon>
        <taxon>Romanomermis</taxon>
    </lineage>
</organism>
<accession>A0A915JG67</accession>
<dbReference type="WBParaSite" id="nRc.2.0.1.t25254-RA">
    <property type="protein sequence ID" value="nRc.2.0.1.t25254-RA"/>
    <property type="gene ID" value="nRc.2.0.1.g25254"/>
</dbReference>
<keyword evidence="1" id="KW-1185">Reference proteome</keyword>
<name>A0A915JG67_ROMCU</name>
<sequence length="80" mass="8789">MEMDKKAEMKKKKGSITLKKLDIPPKYQMKPALIITATTTMQPPVVGIRMTLGAAQRVSGSLEGKETQAIDKKIKIADMS</sequence>
<evidence type="ECO:0000313" key="1">
    <source>
        <dbReference type="Proteomes" id="UP000887565"/>
    </source>
</evidence>
<reference evidence="2" key="1">
    <citation type="submission" date="2022-11" db="UniProtKB">
        <authorList>
            <consortium name="WormBaseParasite"/>
        </authorList>
    </citation>
    <scope>IDENTIFICATION</scope>
</reference>
<dbReference type="Proteomes" id="UP000887565">
    <property type="component" value="Unplaced"/>
</dbReference>
<protein>
    <submittedName>
        <fullName evidence="2">Uncharacterized protein</fullName>
    </submittedName>
</protein>